<feature type="region of interest" description="Disordered" evidence="1">
    <location>
        <begin position="1"/>
        <end position="67"/>
    </location>
</feature>
<dbReference type="Proteomes" id="UP000011087">
    <property type="component" value="Unassembled WGS sequence"/>
</dbReference>
<feature type="compositionally biased region" description="Basic and acidic residues" evidence="1">
    <location>
        <begin position="328"/>
        <end position="351"/>
    </location>
</feature>
<accession>L1IAR9</accession>
<feature type="compositionally biased region" description="Polar residues" evidence="1">
    <location>
        <begin position="41"/>
        <end position="56"/>
    </location>
</feature>
<reference evidence="3" key="3">
    <citation type="submission" date="2016-03" db="UniProtKB">
        <authorList>
            <consortium name="EnsemblProtists"/>
        </authorList>
    </citation>
    <scope>IDENTIFICATION</scope>
</reference>
<protein>
    <submittedName>
        <fullName evidence="2 3">Uncharacterized protein</fullName>
    </submittedName>
</protein>
<evidence type="ECO:0000313" key="4">
    <source>
        <dbReference type="Proteomes" id="UP000011087"/>
    </source>
</evidence>
<evidence type="ECO:0000256" key="1">
    <source>
        <dbReference type="SAM" id="MobiDB-lite"/>
    </source>
</evidence>
<sequence>MINKYIKDSSYSVDEERIGSSGKYSRVSGKGKYSKYAPGLNSLSDAETQGQESDSITSHESKSNIQRMDLSTFERMMSATDMMQSWTSSHSCPATPDHETVPVRPVQRANSLIVISKTTHNSGHVSEVGKLQIFSQRRASMRNVLQGYQTSSLISSESESMRTIGSSSSEGGPLQRAKIDLDLAAAHPERKGGWTSDEDKITIEAQAKSNRSHVDDSASESSRQARGIKERKEQESVVKRATFSESNLSELRKARKASLQVISREREDVKNNHQDMMRRRSEMDISDRSRGLSAANVGGQESNVNPSERSPFPDEIDIVMGTSRVARKPKDGRQQERGERREANGERRLSEGAKMQAQQWWRARVKSIAKMDDDDEDL</sequence>
<dbReference type="KEGG" id="gtt:GUITHDRAFT_120641"/>
<evidence type="ECO:0000313" key="2">
    <source>
        <dbReference type="EMBL" id="EKX33197.1"/>
    </source>
</evidence>
<feature type="compositionally biased region" description="Basic and acidic residues" evidence="1">
    <location>
        <begin position="227"/>
        <end position="238"/>
    </location>
</feature>
<gene>
    <name evidence="2" type="ORF">GUITHDRAFT_120641</name>
</gene>
<feature type="compositionally biased region" description="Polar residues" evidence="1">
    <location>
        <begin position="299"/>
        <end position="308"/>
    </location>
</feature>
<feature type="compositionally biased region" description="Basic and acidic residues" evidence="1">
    <location>
        <begin position="263"/>
        <end position="290"/>
    </location>
</feature>
<organism evidence="2">
    <name type="scientific">Guillardia theta (strain CCMP2712)</name>
    <name type="common">Cryptophyte</name>
    <dbReference type="NCBI Taxonomy" id="905079"/>
    <lineage>
        <taxon>Eukaryota</taxon>
        <taxon>Cryptophyceae</taxon>
        <taxon>Pyrenomonadales</taxon>
        <taxon>Geminigeraceae</taxon>
        <taxon>Guillardia</taxon>
    </lineage>
</organism>
<dbReference type="EnsemblProtists" id="EKX33197">
    <property type="protein sequence ID" value="EKX33197"/>
    <property type="gene ID" value="GUITHDRAFT_120641"/>
</dbReference>
<name>L1IAR9_GUITC</name>
<reference evidence="2 4" key="1">
    <citation type="journal article" date="2012" name="Nature">
        <title>Algal genomes reveal evolutionary mosaicism and the fate of nucleomorphs.</title>
        <authorList>
            <consortium name="DOE Joint Genome Institute"/>
            <person name="Curtis B.A."/>
            <person name="Tanifuji G."/>
            <person name="Burki F."/>
            <person name="Gruber A."/>
            <person name="Irimia M."/>
            <person name="Maruyama S."/>
            <person name="Arias M.C."/>
            <person name="Ball S.G."/>
            <person name="Gile G.H."/>
            <person name="Hirakawa Y."/>
            <person name="Hopkins J.F."/>
            <person name="Kuo A."/>
            <person name="Rensing S.A."/>
            <person name="Schmutz J."/>
            <person name="Symeonidi A."/>
            <person name="Elias M."/>
            <person name="Eveleigh R.J."/>
            <person name="Herman E.K."/>
            <person name="Klute M.J."/>
            <person name="Nakayama T."/>
            <person name="Obornik M."/>
            <person name="Reyes-Prieto A."/>
            <person name="Armbrust E.V."/>
            <person name="Aves S.J."/>
            <person name="Beiko R.G."/>
            <person name="Coutinho P."/>
            <person name="Dacks J.B."/>
            <person name="Durnford D.G."/>
            <person name="Fast N.M."/>
            <person name="Green B.R."/>
            <person name="Grisdale C.J."/>
            <person name="Hempel F."/>
            <person name="Henrissat B."/>
            <person name="Hoppner M.P."/>
            <person name="Ishida K."/>
            <person name="Kim E."/>
            <person name="Koreny L."/>
            <person name="Kroth P.G."/>
            <person name="Liu Y."/>
            <person name="Malik S.B."/>
            <person name="Maier U.G."/>
            <person name="McRose D."/>
            <person name="Mock T."/>
            <person name="Neilson J.A."/>
            <person name="Onodera N.T."/>
            <person name="Poole A.M."/>
            <person name="Pritham E.J."/>
            <person name="Richards T.A."/>
            <person name="Rocap G."/>
            <person name="Roy S.W."/>
            <person name="Sarai C."/>
            <person name="Schaack S."/>
            <person name="Shirato S."/>
            <person name="Slamovits C.H."/>
            <person name="Spencer D.F."/>
            <person name="Suzuki S."/>
            <person name="Worden A.Z."/>
            <person name="Zauner S."/>
            <person name="Barry K."/>
            <person name="Bell C."/>
            <person name="Bharti A.K."/>
            <person name="Crow J.A."/>
            <person name="Grimwood J."/>
            <person name="Kramer R."/>
            <person name="Lindquist E."/>
            <person name="Lucas S."/>
            <person name="Salamov A."/>
            <person name="McFadden G.I."/>
            <person name="Lane C.E."/>
            <person name="Keeling P.J."/>
            <person name="Gray M.W."/>
            <person name="Grigoriev I.V."/>
            <person name="Archibald J.M."/>
        </authorList>
    </citation>
    <scope>NUCLEOTIDE SEQUENCE</scope>
    <source>
        <strain evidence="2 4">CCMP2712</strain>
    </source>
</reference>
<dbReference type="HOGENOM" id="CLU_732468_0_0_1"/>
<feature type="region of interest" description="Disordered" evidence="1">
    <location>
        <begin position="206"/>
        <end position="359"/>
    </location>
</feature>
<dbReference type="PaxDb" id="55529-EKX33197"/>
<dbReference type="EMBL" id="JH993152">
    <property type="protein sequence ID" value="EKX33197.1"/>
    <property type="molecule type" value="Genomic_DNA"/>
</dbReference>
<evidence type="ECO:0000313" key="3">
    <source>
        <dbReference type="EnsemblProtists" id="EKX33197"/>
    </source>
</evidence>
<dbReference type="GeneID" id="17289930"/>
<proteinExistence type="predicted"/>
<keyword evidence="4" id="KW-1185">Reference proteome</keyword>
<dbReference type="RefSeq" id="XP_005820177.1">
    <property type="nucleotide sequence ID" value="XM_005820120.1"/>
</dbReference>
<dbReference type="AlphaFoldDB" id="L1IAR9"/>
<reference evidence="4" key="2">
    <citation type="submission" date="2012-11" db="EMBL/GenBank/DDBJ databases">
        <authorList>
            <person name="Kuo A."/>
            <person name="Curtis B.A."/>
            <person name="Tanifuji G."/>
            <person name="Burki F."/>
            <person name="Gruber A."/>
            <person name="Irimia M."/>
            <person name="Maruyama S."/>
            <person name="Arias M.C."/>
            <person name="Ball S.G."/>
            <person name="Gile G.H."/>
            <person name="Hirakawa Y."/>
            <person name="Hopkins J.F."/>
            <person name="Rensing S.A."/>
            <person name="Schmutz J."/>
            <person name="Symeonidi A."/>
            <person name="Elias M."/>
            <person name="Eveleigh R.J."/>
            <person name="Herman E.K."/>
            <person name="Klute M.J."/>
            <person name="Nakayama T."/>
            <person name="Obornik M."/>
            <person name="Reyes-Prieto A."/>
            <person name="Armbrust E.V."/>
            <person name="Aves S.J."/>
            <person name="Beiko R.G."/>
            <person name="Coutinho P."/>
            <person name="Dacks J.B."/>
            <person name="Durnford D.G."/>
            <person name="Fast N.M."/>
            <person name="Green B.R."/>
            <person name="Grisdale C."/>
            <person name="Hempe F."/>
            <person name="Henrissat B."/>
            <person name="Hoppner M.P."/>
            <person name="Ishida K.-I."/>
            <person name="Kim E."/>
            <person name="Koreny L."/>
            <person name="Kroth P.G."/>
            <person name="Liu Y."/>
            <person name="Malik S.-B."/>
            <person name="Maier U.G."/>
            <person name="McRose D."/>
            <person name="Mock T."/>
            <person name="Neilson J.A."/>
            <person name="Onodera N.T."/>
            <person name="Poole A.M."/>
            <person name="Pritham E.J."/>
            <person name="Richards T.A."/>
            <person name="Rocap G."/>
            <person name="Roy S.W."/>
            <person name="Sarai C."/>
            <person name="Schaack S."/>
            <person name="Shirato S."/>
            <person name="Slamovits C.H."/>
            <person name="Spencer D.F."/>
            <person name="Suzuki S."/>
            <person name="Worden A.Z."/>
            <person name="Zauner S."/>
            <person name="Barry K."/>
            <person name="Bell C."/>
            <person name="Bharti A.K."/>
            <person name="Crow J.A."/>
            <person name="Grimwood J."/>
            <person name="Kramer R."/>
            <person name="Lindquist E."/>
            <person name="Lucas S."/>
            <person name="Salamov A."/>
            <person name="McFadden G.I."/>
            <person name="Lane C.E."/>
            <person name="Keeling P.J."/>
            <person name="Gray M.W."/>
            <person name="Grigoriev I.V."/>
            <person name="Archibald J.M."/>
        </authorList>
    </citation>
    <scope>NUCLEOTIDE SEQUENCE</scope>
    <source>
        <strain evidence="4">CCMP2712</strain>
    </source>
</reference>